<feature type="transmembrane region" description="Helical" evidence="1">
    <location>
        <begin position="38"/>
        <end position="60"/>
    </location>
</feature>
<comment type="caution">
    <text evidence="2">The sequence shown here is derived from an EMBL/GenBank/DDBJ whole genome shotgun (WGS) entry which is preliminary data.</text>
</comment>
<evidence type="ECO:0000313" key="3">
    <source>
        <dbReference type="Proteomes" id="UP000282084"/>
    </source>
</evidence>
<evidence type="ECO:0000256" key="1">
    <source>
        <dbReference type="SAM" id="Phobius"/>
    </source>
</evidence>
<dbReference type="AlphaFoldDB" id="A0A495W2R1"/>
<keyword evidence="1" id="KW-0472">Membrane</keyword>
<evidence type="ECO:0000313" key="2">
    <source>
        <dbReference type="EMBL" id="RKT55932.1"/>
    </source>
</evidence>
<name>A0A495W2R1_9PSEU</name>
<dbReference type="RefSeq" id="WP_121007573.1">
    <property type="nucleotide sequence ID" value="NZ_RBXO01000001.1"/>
</dbReference>
<reference evidence="2 3" key="1">
    <citation type="submission" date="2018-10" db="EMBL/GenBank/DDBJ databases">
        <title>Sequencing the genomes of 1000 actinobacteria strains.</title>
        <authorList>
            <person name="Klenk H.-P."/>
        </authorList>
    </citation>
    <scope>NUCLEOTIDE SEQUENCE [LARGE SCALE GENOMIC DNA]</scope>
    <source>
        <strain evidence="2 3">DSM 43800</strain>
    </source>
</reference>
<proteinExistence type="predicted"/>
<gene>
    <name evidence="2" type="ORF">C8E97_4620</name>
</gene>
<protein>
    <submittedName>
        <fullName evidence="2">Uncharacterized protein</fullName>
    </submittedName>
</protein>
<organism evidence="2 3">
    <name type="scientific">Saccharothrix australiensis</name>
    <dbReference type="NCBI Taxonomy" id="2072"/>
    <lineage>
        <taxon>Bacteria</taxon>
        <taxon>Bacillati</taxon>
        <taxon>Actinomycetota</taxon>
        <taxon>Actinomycetes</taxon>
        <taxon>Pseudonocardiales</taxon>
        <taxon>Pseudonocardiaceae</taxon>
        <taxon>Saccharothrix</taxon>
    </lineage>
</organism>
<keyword evidence="1" id="KW-1133">Transmembrane helix</keyword>
<sequence length="66" mass="7133">MREVLGIILLVPQGLVPLVLMGLDVDARSWFVAMHLPAWAQLPAALAFVALGTLLTVSGVRVRRGR</sequence>
<dbReference type="Proteomes" id="UP000282084">
    <property type="component" value="Unassembled WGS sequence"/>
</dbReference>
<keyword evidence="3" id="KW-1185">Reference proteome</keyword>
<dbReference type="EMBL" id="RBXO01000001">
    <property type="protein sequence ID" value="RKT55932.1"/>
    <property type="molecule type" value="Genomic_DNA"/>
</dbReference>
<keyword evidence="1" id="KW-0812">Transmembrane</keyword>
<accession>A0A495W2R1</accession>